<accession>A0A2N9HBS5</accession>
<gene>
    <name evidence="2" type="ORF">FSB_LOCUS37012</name>
</gene>
<reference evidence="2" key="1">
    <citation type="submission" date="2018-02" db="EMBL/GenBank/DDBJ databases">
        <authorList>
            <person name="Cohen D.B."/>
            <person name="Kent A.D."/>
        </authorList>
    </citation>
    <scope>NUCLEOTIDE SEQUENCE</scope>
</reference>
<dbReference type="AlphaFoldDB" id="A0A2N9HBS5"/>
<evidence type="ECO:0000256" key="1">
    <source>
        <dbReference type="SAM" id="MobiDB-lite"/>
    </source>
</evidence>
<organism evidence="2">
    <name type="scientific">Fagus sylvatica</name>
    <name type="common">Beechnut</name>
    <dbReference type="NCBI Taxonomy" id="28930"/>
    <lineage>
        <taxon>Eukaryota</taxon>
        <taxon>Viridiplantae</taxon>
        <taxon>Streptophyta</taxon>
        <taxon>Embryophyta</taxon>
        <taxon>Tracheophyta</taxon>
        <taxon>Spermatophyta</taxon>
        <taxon>Magnoliopsida</taxon>
        <taxon>eudicotyledons</taxon>
        <taxon>Gunneridae</taxon>
        <taxon>Pentapetalae</taxon>
        <taxon>rosids</taxon>
        <taxon>fabids</taxon>
        <taxon>Fagales</taxon>
        <taxon>Fagaceae</taxon>
        <taxon>Fagus</taxon>
    </lineage>
</organism>
<feature type="region of interest" description="Disordered" evidence="1">
    <location>
        <begin position="1"/>
        <end position="30"/>
    </location>
</feature>
<evidence type="ECO:0000313" key="2">
    <source>
        <dbReference type="EMBL" id="SPD09130.1"/>
    </source>
</evidence>
<dbReference type="EMBL" id="OIVN01003147">
    <property type="protein sequence ID" value="SPD09130.1"/>
    <property type="molecule type" value="Genomic_DNA"/>
</dbReference>
<name>A0A2N9HBS5_FAGSY</name>
<proteinExistence type="predicted"/>
<protein>
    <submittedName>
        <fullName evidence="2">Uncharacterized protein</fullName>
    </submittedName>
</protein>
<sequence>MAPGSRGAGAVFARFSGEDSGQTGEATGEPRVSRCSWSFHLSNAPGPARQLVASRKDSVREGGCPGEKRAKLSAHFSLLFVFVLNLWETELWTERYGPANRGLWSVFGPSEGIFPVRIPARPGKVLAIREFHTVHECVLFSTCLGLRINLLGELGFPRYDLANRGRWNVPYAEGSFSDRDSGLTGGVLDDPGIARTAKNLPQFACHSLSDALALNRLTHGSKVKVGFRFLVFTQNSTFPTSAFSFPSSSDLALRKFVRLSEYEVYLAFLALGLPVALSCRCLTEAVVAEIVAGPHALDSCECMNIEDAMRASLRWLLLCLLGRSALASHTLGLAISQESASVSTSMPAECVYDERFPSNFLESLNTTHGLVEPRRKNCPSIKVETGAWPSFSYGQRSTKASVWDCVWAFSGQGMLFEGSLGRKCSTFFRLGNMFSRTIIYLDVAAAGIKSTRNCNCKPITWSKYGFFRGIDENLDHLLSRLEGGHARGRHFLSTMLELRPYWARKVSASSFPMGDLLQLVNTIQAACLIKLPWKVWINKGSLFAYWAIFQAAHLQVNHQVTPPIVLLEFRDFEFGRHCHVGELGHIEGICVPKELRPRLSRIFSSKPSILLSNWGSLPSGFGSVGGLGSGSMLM</sequence>